<evidence type="ECO:0000313" key="7">
    <source>
        <dbReference type="EMBL" id="AKJ67938.1"/>
    </source>
</evidence>
<dbReference type="GO" id="GO:0019867">
    <property type="term" value="C:outer membrane"/>
    <property type="evidence" value="ECO:0007669"/>
    <property type="project" value="TreeGrafter"/>
</dbReference>
<dbReference type="PANTHER" id="PTHR30417">
    <property type="entry name" value="N-ACETYLMURAMOYL-L-ALANINE AMIDASE AMID"/>
    <property type="match status" value="1"/>
</dbReference>
<dbReference type="InterPro" id="IPR051206">
    <property type="entry name" value="NAMLAA_amidase_2"/>
</dbReference>
<reference evidence="8" key="1">
    <citation type="submission" date="2015-06" db="EMBL/GenBank/DDBJ databases">
        <authorList>
            <person name="Lim Y.L."/>
            <person name="Ee R."/>
            <person name="Yong D."/>
            <person name="How K.Y."/>
            <person name="Yin W.F."/>
            <person name="Chan K.G."/>
        </authorList>
    </citation>
    <scope>NUCLEOTIDE SEQUENCE [LARGE SCALE GENOMIC DNA]</scope>
    <source>
        <strain evidence="8">DSM 25325</strain>
    </source>
</reference>
<feature type="domain" description="N-acetylmuramoyl-L-alanine amidase" evidence="6">
    <location>
        <begin position="38"/>
        <end position="184"/>
    </location>
</feature>
<dbReference type="InterPro" id="IPR036365">
    <property type="entry name" value="PGBD-like_sf"/>
</dbReference>
<accession>A0A0G3ELN1</accession>
<dbReference type="Pfam" id="PF01471">
    <property type="entry name" value="PG_binding_1"/>
    <property type="match status" value="1"/>
</dbReference>
<dbReference type="InterPro" id="IPR002477">
    <property type="entry name" value="Peptidoglycan-bd-like"/>
</dbReference>
<dbReference type="AlphaFoldDB" id="A0A0G3ELN1"/>
<keyword evidence="4" id="KW-0378">Hydrolase</keyword>
<dbReference type="GO" id="GO:0009253">
    <property type="term" value="P:peptidoglycan catabolic process"/>
    <property type="evidence" value="ECO:0007669"/>
    <property type="project" value="InterPro"/>
</dbReference>
<sequence>MKKSIAVSAGLGIMLSGCAGLAPEIVCVEDRGQYKADTASYRSVGQNERIRYLVLHYTAVDDEESLRLLTAGGASAHYLVTSNPGAHGGKPVALQLVDDDKRAWHAGVSYWNGRHNLNDTSLGIEIVNLGYTDETSGRRWHPYQPAQLDLIERLAADLVKRYGISPDNVVGHSDIAPLRKSAPGPLFPWQALAQRGIGAWPDAGTVDKYLAGRTPTEPASVARIQQALAKYGYRVEQTGTLDEATRQVIRAFQMHFRPDDIRGEPDAQTEAIALALVDKYRS</sequence>
<dbReference type="EC" id="3.5.1.28" evidence="3"/>
<evidence type="ECO:0000313" key="8">
    <source>
        <dbReference type="Proteomes" id="UP000036700"/>
    </source>
</evidence>
<dbReference type="OrthoDB" id="9794842at2"/>
<dbReference type="RefSeq" id="WP_047213758.1">
    <property type="nucleotide sequence ID" value="NZ_CP011568.3"/>
</dbReference>
<dbReference type="PANTHER" id="PTHR30417:SF1">
    <property type="entry name" value="N-ACETYLMURAMOYL-L-ALANINE AMIDASE AMID"/>
    <property type="match status" value="1"/>
</dbReference>
<name>A0A0G3ELN1_9BURK</name>
<dbReference type="EMBL" id="CP011568">
    <property type="protein sequence ID" value="AKJ67938.1"/>
    <property type="molecule type" value="Genomic_DNA"/>
</dbReference>
<dbReference type="InterPro" id="IPR036366">
    <property type="entry name" value="PGBDSf"/>
</dbReference>
<evidence type="ECO:0000256" key="1">
    <source>
        <dbReference type="ARBA" id="ARBA00001561"/>
    </source>
</evidence>
<dbReference type="STRING" id="445709.ABW99_06610"/>
<dbReference type="Gene3D" id="3.40.80.10">
    <property type="entry name" value="Peptidoglycan recognition protein-like"/>
    <property type="match status" value="1"/>
</dbReference>
<proteinExistence type="inferred from homology"/>
<gene>
    <name evidence="7" type="ORF">ABW99_06610</name>
</gene>
<dbReference type="InterPro" id="IPR036505">
    <property type="entry name" value="Amidase/PGRP_sf"/>
</dbReference>
<dbReference type="Pfam" id="PF01510">
    <property type="entry name" value="Amidase_2"/>
    <property type="match status" value="1"/>
</dbReference>
<evidence type="ECO:0000256" key="3">
    <source>
        <dbReference type="ARBA" id="ARBA00011901"/>
    </source>
</evidence>
<dbReference type="SMART" id="SM00644">
    <property type="entry name" value="Ami_2"/>
    <property type="match status" value="1"/>
</dbReference>
<dbReference type="FunFam" id="3.40.80.10:FF:000003">
    <property type="entry name" value="N-acetylmuramoyl-L-alanine amidase"/>
    <property type="match status" value="1"/>
</dbReference>
<keyword evidence="8" id="KW-1185">Reference proteome</keyword>
<comment type="similarity">
    <text evidence="2">Belongs to the N-acetylmuramoyl-L-alanine amidase 2 family.</text>
</comment>
<dbReference type="PROSITE" id="PS51257">
    <property type="entry name" value="PROKAR_LIPOPROTEIN"/>
    <property type="match status" value="1"/>
</dbReference>
<dbReference type="CDD" id="cd06583">
    <property type="entry name" value="PGRP"/>
    <property type="match status" value="1"/>
</dbReference>
<protein>
    <recommendedName>
        <fullName evidence="3">N-acetylmuramoyl-L-alanine amidase</fullName>
        <ecNumber evidence="3">3.5.1.28</ecNumber>
    </recommendedName>
</protein>
<evidence type="ECO:0000256" key="4">
    <source>
        <dbReference type="ARBA" id="ARBA00022801"/>
    </source>
</evidence>
<dbReference type="SUPFAM" id="SSF55846">
    <property type="entry name" value="N-acetylmuramoyl-L-alanine amidase-like"/>
    <property type="match status" value="1"/>
</dbReference>
<comment type="catalytic activity">
    <reaction evidence="1">
        <text>Hydrolyzes the link between N-acetylmuramoyl residues and L-amino acid residues in certain cell-wall glycopeptides.</text>
        <dbReference type="EC" id="3.5.1.28"/>
    </reaction>
</comment>
<dbReference type="SUPFAM" id="SSF47090">
    <property type="entry name" value="PGBD-like"/>
    <property type="match status" value="1"/>
</dbReference>
<keyword evidence="5" id="KW-0961">Cell wall biogenesis/degradation</keyword>
<dbReference type="GO" id="GO:0071555">
    <property type="term" value="P:cell wall organization"/>
    <property type="evidence" value="ECO:0007669"/>
    <property type="project" value="UniProtKB-KW"/>
</dbReference>
<evidence type="ECO:0000256" key="5">
    <source>
        <dbReference type="ARBA" id="ARBA00023316"/>
    </source>
</evidence>
<evidence type="ECO:0000256" key="2">
    <source>
        <dbReference type="ARBA" id="ARBA00007553"/>
    </source>
</evidence>
<dbReference type="KEGG" id="ptx:ABW99_06610"/>
<organism evidence="7 8">
    <name type="scientific">Pandoraea thiooxydans</name>
    <dbReference type="NCBI Taxonomy" id="445709"/>
    <lineage>
        <taxon>Bacteria</taxon>
        <taxon>Pseudomonadati</taxon>
        <taxon>Pseudomonadota</taxon>
        <taxon>Betaproteobacteria</taxon>
        <taxon>Burkholderiales</taxon>
        <taxon>Burkholderiaceae</taxon>
        <taxon>Pandoraea</taxon>
    </lineage>
</organism>
<dbReference type="InterPro" id="IPR002502">
    <property type="entry name" value="Amidase_domain"/>
</dbReference>
<evidence type="ECO:0000259" key="6">
    <source>
        <dbReference type="SMART" id="SM00644"/>
    </source>
</evidence>
<dbReference type="Gene3D" id="1.10.101.10">
    <property type="entry name" value="PGBD-like superfamily/PGBD"/>
    <property type="match status" value="1"/>
</dbReference>
<dbReference type="GO" id="GO:0008745">
    <property type="term" value="F:N-acetylmuramoyl-L-alanine amidase activity"/>
    <property type="evidence" value="ECO:0007669"/>
    <property type="project" value="UniProtKB-EC"/>
</dbReference>
<dbReference type="GO" id="GO:0009254">
    <property type="term" value="P:peptidoglycan turnover"/>
    <property type="evidence" value="ECO:0007669"/>
    <property type="project" value="TreeGrafter"/>
</dbReference>
<dbReference type="Proteomes" id="UP000036700">
    <property type="component" value="Chromosome"/>
</dbReference>